<evidence type="ECO:0000256" key="5">
    <source>
        <dbReference type="SAM" id="Phobius"/>
    </source>
</evidence>
<keyword evidence="8" id="KW-1185">Reference proteome</keyword>
<evidence type="ECO:0000256" key="4">
    <source>
        <dbReference type="SAM" id="MobiDB-lite"/>
    </source>
</evidence>
<dbReference type="SMART" id="SM00408">
    <property type="entry name" value="IGc2"/>
    <property type="match status" value="2"/>
</dbReference>
<dbReference type="Pfam" id="PF08205">
    <property type="entry name" value="C2-set_2"/>
    <property type="match status" value="2"/>
</dbReference>
<accession>A0A6G0ZQY9</accession>
<protein>
    <submittedName>
        <fullName evidence="7">Hemicentin-1</fullName>
    </submittedName>
</protein>
<feature type="transmembrane region" description="Helical" evidence="5">
    <location>
        <begin position="234"/>
        <end position="253"/>
    </location>
</feature>
<name>A0A6G0ZQY9_APHCR</name>
<feature type="region of interest" description="Disordered" evidence="4">
    <location>
        <begin position="283"/>
        <end position="304"/>
    </location>
</feature>
<keyword evidence="5" id="KW-0812">Transmembrane</keyword>
<keyword evidence="3" id="KW-1015">Disulfide bond</keyword>
<keyword evidence="2 5" id="KW-0472">Membrane</keyword>
<feature type="domain" description="Ig-like" evidence="6">
    <location>
        <begin position="484"/>
        <end position="595"/>
    </location>
</feature>
<dbReference type="Pfam" id="PF13927">
    <property type="entry name" value="Ig_3"/>
    <property type="match status" value="1"/>
</dbReference>
<feature type="domain" description="Ig-like" evidence="6">
    <location>
        <begin position="891"/>
        <end position="1007"/>
    </location>
</feature>
<sequence length="1550" mass="169308">MTKVIGDRGNAEVIKMTSIAMSSEHAIVEKRPLIKSVQAIRSVRKSHDDQHKRCGIGPFVGSDNDRDDYCHRPVDGDDGRTSAALEVTRPPVQRDDVGDVHYRQRPVWVTTCDYGVKPGRNVEGPVDWTTKPPRTSEDAHPNIRVTVDGYHPVRRRLVEDCERDETATVADDMSLEDRRRPNHGKQQWFSNCWLPKPSFAITDVHQYHHRRVNRHRHHHHHTHHLHMWTSSCCWWLLVFYAVVVVVASFARAAHSAKDVPVYHVRAVAGQQARLPCDISLVSDEEDDLSDPGADSPPLDGESSLASGANLRDAVLLVLWYRDDLGTPIYSVDARSTSHQPYDSTSYHLMTTGAERWSDQRVFGDRAHFHVNAVTSEEELKSKINNKKKSTVSTYFSSELRIDRVSVKDAIHLYRCRVDFRLAQTRNSKVNLTVIVPPDRMEIMDLATGRQLLRRQDGDSVNSKNDRGLEASTTTTTAVVGPYVEGSDVRVRCRAYGGKPKPRVAWFRDNRLLKPESEDPDNINGAQQQDVTAIDGYATATVTSSSSTSTGGDNSEGILEVDLTLTGLTRSDLHTELTCRVWNYFYDDEEYSIIVTNSGSSNIDTSIEKENMSGEVDPSLPPLTVQILPIAENGHLSGIDNDLQPPPFTQSSAKMTPLTLPEDDDRFSVHSSKIQEQRQLQPLTAGRKYELPCRAYGSRPPAKLTWWMDGRRLDTTRETTSTDGNSTTSVLTFVPVKPTTKSRYREPGEADEHRTSDYDGRLTCRAENPQHQLSTSQRKHTIATGNVPETQITLGTNLRADDIREGTDVYFDCTVDAVPPAYKVQWKRDGVELHHNAGGSGSLSGSGSTTTIIISNQSLVLQGVSRRESGHYTCGAENAEGPGPHNAPTCTPSNSGGKGVQRVVYGVAKKETVTITCHVQANPPPTEYRWSFNNTISSIATGGGAGSTSTGSLIKQRFSSIGNLAGSSLNSSRVLTYAPRTDFDYGTVECWARNRVGRPDRVTNCTVVNSRAAMNLNGTRRLRSSKNSGSHIFIRCTEGYDGGLPQRLWAEIREDSKAQHSDLGGDDLSGDLVLNVTGIDEQDQPGYSDLNSDENKKLENSASPPVKVFVARGLKLGAVYRVDVMASNAKGRSEPLTLMVSIPMGMTTVDSNEQNQNGISNTMTTIDGQDPDRARNLLLEQQREQERDRRLQENGGGVGDFKMTRAMTIVLLVAGSLVVVACGAATFLRYRRDDDDDDNDDEDDRDNGGRGQERTVVDGNTVCIPGPGNKPEGPVHCQPANVDGCAVPPNGAMPNNNNNNVGANFGNGNGGGGKNVNAATDKEFHCGNLVGGRVVGGLQRICSNTIGRSGSIPIGASCADGGGSQQDAVSGAPIALVPPSRASPTTLMRGAPSSNNAQQSYGATCKPSLQQKMSLSGSTAVDQSGSGRMPQSYHSKNPDIIPAPLMSPGNIYNNYNSDLGDPVDSMTLIMASSTSSSPIHNHRQQQVHHQHNRYNNPAGQYHPGVMTLRRPVVINTQYYGAGGGGSGGNLQRNNQQPPDRLVIIKIINDLK</sequence>
<dbReference type="InterPro" id="IPR013783">
    <property type="entry name" value="Ig-like_fold"/>
</dbReference>
<dbReference type="SMART" id="SM00409">
    <property type="entry name" value="IG"/>
    <property type="match status" value="4"/>
</dbReference>
<organism evidence="7 8">
    <name type="scientific">Aphis craccivora</name>
    <name type="common">Cowpea aphid</name>
    <dbReference type="NCBI Taxonomy" id="307492"/>
    <lineage>
        <taxon>Eukaryota</taxon>
        <taxon>Metazoa</taxon>
        <taxon>Ecdysozoa</taxon>
        <taxon>Arthropoda</taxon>
        <taxon>Hexapoda</taxon>
        <taxon>Insecta</taxon>
        <taxon>Pterygota</taxon>
        <taxon>Neoptera</taxon>
        <taxon>Paraneoptera</taxon>
        <taxon>Hemiptera</taxon>
        <taxon>Sternorrhyncha</taxon>
        <taxon>Aphidomorpha</taxon>
        <taxon>Aphidoidea</taxon>
        <taxon>Aphididae</taxon>
        <taxon>Aphidini</taxon>
        <taxon>Aphis</taxon>
        <taxon>Aphis</taxon>
    </lineage>
</organism>
<feature type="compositionally biased region" description="Basic and acidic residues" evidence="4">
    <location>
        <begin position="1245"/>
        <end position="1255"/>
    </location>
</feature>
<feature type="domain" description="Ig-like" evidence="6">
    <location>
        <begin position="645"/>
        <end position="782"/>
    </location>
</feature>
<dbReference type="InterPro" id="IPR007110">
    <property type="entry name" value="Ig-like_dom"/>
</dbReference>
<dbReference type="Gene3D" id="2.60.40.10">
    <property type="entry name" value="Immunoglobulins"/>
    <property type="match status" value="5"/>
</dbReference>
<comment type="caution">
    <text evidence="7">The sequence shown here is derived from an EMBL/GenBank/DDBJ whole genome shotgun (WGS) entry which is preliminary data.</text>
</comment>
<dbReference type="InterPro" id="IPR013162">
    <property type="entry name" value="CD80_C2-set"/>
</dbReference>
<gene>
    <name evidence="7" type="ORF">FWK35_00000690</name>
</gene>
<evidence type="ECO:0000259" key="6">
    <source>
        <dbReference type="PROSITE" id="PS50835"/>
    </source>
</evidence>
<dbReference type="CDD" id="cd00096">
    <property type="entry name" value="Ig"/>
    <property type="match status" value="1"/>
</dbReference>
<dbReference type="PANTHER" id="PTHR23278:SF19">
    <property type="entry name" value="OBSCURIN"/>
    <property type="match status" value="1"/>
</dbReference>
<comment type="subcellular location">
    <subcellularLocation>
        <location evidence="1">Membrane</location>
        <topology evidence="1">Single-pass membrane protein</topology>
    </subcellularLocation>
</comment>
<evidence type="ECO:0000256" key="2">
    <source>
        <dbReference type="ARBA" id="ARBA00023136"/>
    </source>
</evidence>
<feature type="domain" description="Ig-like" evidence="6">
    <location>
        <begin position="787"/>
        <end position="890"/>
    </location>
</feature>
<evidence type="ECO:0000313" key="8">
    <source>
        <dbReference type="Proteomes" id="UP000478052"/>
    </source>
</evidence>
<proteinExistence type="predicted"/>
<dbReference type="SUPFAM" id="SSF48726">
    <property type="entry name" value="Immunoglobulin"/>
    <property type="match status" value="4"/>
</dbReference>
<keyword evidence="5" id="KW-1133">Transmembrane helix</keyword>
<dbReference type="OrthoDB" id="10006996at2759"/>
<feature type="transmembrane region" description="Helical" evidence="5">
    <location>
        <begin position="1208"/>
        <end position="1229"/>
    </location>
</feature>
<feature type="non-terminal residue" evidence="7">
    <location>
        <position position="1550"/>
    </location>
</feature>
<dbReference type="EMBL" id="VUJU01000013">
    <property type="protein sequence ID" value="KAF0774035.1"/>
    <property type="molecule type" value="Genomic_DNA"/>
</dbReference>
<evidence type="ECO:0000256" key="1">
    <source>
        <dbReference type="ARBA" id="ARBA00004167"/>
    </source>
</evidence>
<feature type="region of interest" description="Disordered" evidence="4">
    <location>
        <begin position="1230"/>
        <end position="1258"/>
    </location>
</feature>
<reference evidence="7 8" key="1">
    <citation type="submission" date="2019-08" db="EMBL/GenBank/DDBJ databases">
        <title>Whole genome of Aphis craccivora.</title>
        <authorList>
            <person name="Voronova N.V."/>
            <person name="Shulinski R.S."/>
            <person name="Bandarenka Y.V."/>
            <person name="Zhorov D.G."/>
            <person name="Warner D."/>
        </authorList>
    </citation>
    <scope>NUCLEOTIDE SEQUENCE [LARGE SCALE GENOMIC DNA]</scope>
    <source>
        <strain evidence="7">180601</strain>
        <tissue evidence="7">Whole Body</tissue>
    </source>
</reference>
<dbReference type="InterPro" id="IPR036179">
    <property type="entry name" value="Ig-like_dom_sf"/>
</dbReference>
<dbReference type="InterPro" id="IPR003598">
    <property type="entry name" value="Ig_sub2"/>
</dbReference>
<dbReference type="InterPro" id="IPR003599">
    <property type="entry name" value="Ig_sub"/>
</dbReference>
<feature type="region of interest" description="Disordered" evidence="4">
    <location>
        <begin position="1078"/>
        <end position="1100"/>
    </location>
</feature>
<feature type="compositionally biased region" description="Acidic residues" evidence="4">
    <location>
        <begin position="1233"/>
        <end position="1244"/>
    </location>
</feature>
<dbReference type="Proteomes" id="UP000478052">
    <property type="component" value="Unassembled WGS sequence"/>
</dbReference>
<dbReference type="PROSITE" id="PS50835">
    <property type="entry name" value="IG_LIKE"/>
    <property type="match status" value="4"/>
</dbReference>
<dbReference type="GO" id="GO:0016020">
    <property type="term" value="C:membrane"/>
    <property type="evidence" value="ECO:0007669"/>
    <property type="project" value="UniProtKB-SubCell"/>
</dbReference>
<evidence type="ECO:0000256" key="3">
    <source>
        <dbReference type="ARBA" id="ARBA00023157"/>
    </source>
</evidence>
<dbReference type="PANTHER" id="PTHR23278">
    <property type="entry name" value="SIDESTEP PROTEIN"/>
    <property type="match status" value="1"/>
</dbReference>
<evidence type="ECO:0000313" key="7">
    <source>
        <dbReference type="EMBL" id="KAF0774035.1"/>
    </source>
</evidence>